<protein>
    <recommendedName>
        <fullName evidence="1">Condensation domain-containing protein</fullName>
    </recommendedName>
</protein>
<dbReference type="AlphaFoldDB" id="A0A941IQZ4"/>
<dbReference type="Gene3D" id="3.30.559.30">
    <property type="entry name" value="Nonribosomal peptide synthetase, condensation domain"/>
    <property type="match status" value="1"/>
</dbReference>
<dbReference type="Pfam" id="PF00668">
    <property type="entry name" value="Condensation"/>
    <property type="match status" value="1"/>
</dbReference>
<dbReference type="GO" id="GO:0003824">
    <property type="term" value="F:catalytic activity"/>
    <property type="evidence" value="ECO:0007669"/>
    <property type="project" value="InterPro"/>
</dbReference>
<dbReference type="EMBL" id="JAGSOG010000002">
    <property type="protein sequence ID" value="MBR7831776.1"/>
    <property type="molecule type" value="Genomic_DNA"/>
</dbReference>
<evidence type="ECO:0000259" key="1">
    <source>
        <dbReference type="Pfam" id="PF00668"/>
    </source>
</evidence>
<feature type="domain" description="Condensation" evidence="1">
    <location>
        <begin position="36"/>
        <end position="346"/>
    </location>
</feature>
<reference evidence="2" key="1">
    <citation type="submission" date="2021-04" db="EMBL/GenBank/DDBJ databases">
        <title>Genome based classification of Actinospica acidithermotolerans sp. nov., an actinobacterium isolated from an Indonesian hot spring.</title>
        <authorList>
            <person name="Kusuma A.B."/>
            <person name="Putra K.E."/>
            <person name="Nafisah S."/>
            <person name="Loh J."/>
            <person name="Nouioui I."/>
            <person name="Goodfellow M."/>
        </authorList>
    </citation>
    <scope>NUCLEOTIDE SEQUENCE</scope>
    <source>
        <strain evidence="2">CSCA 57</strain>
    </source>
</reference>
<dbReference type="Proteomes" id="UP000675781">
    <property type="component" value="Unassembled WGS sequence"/>
</dbReference>
<dbReference type="GO" id="GO:0008610">
    <property type="term" value="P:lipid biosynthetic process"/>
    <property type="evidence" value="ECO:0007669"/>
    <property type="project" value="UniProtKB-ARBA"/>
</dbReference>
<evidence type="ECO:0000313" key="2">
    <source>
        <dbReference type="EMBL" id="MBR7831776.1"/>
    </source>
</evidence>
<name>A0A941IQZ4_9ACTN</name>
<proteinExistence type="predicted"/>
<dbReference type="InterPro" id="IPR023213">
    <property type="entry name" value="CAT-like_dom_sf"/>
</dbReference>
<dbReference type="SUPFAM" id="SSF52777">
    <property type="entry name" value="CoA-dependent acyltransferases"/>
    <property type="match status" value="2"/>
</dbReference>
<dbReference type="Gene3D" id="3.30.559.10">
    <property type="entry name" value="Chloramphenicol acetyltransferase-like domain"/>
    <property type="match status" value="1"/>
</dbReference>
<accession>A0A941IQZ4</accession>
<keyword evidence="3" id="KW-1185">Reference proteome</keyword>
<organism evidence="2 3">
    <name type="scientific">Actinospica durhamensis</name>
    <dbReference type="NCBI Taxonomy" id="1508375"/>
    <lineage>
        <taxon>Bacteria</taxon>
        <taxon>Bacillati</taxon>
        <taxon>Actinomycetota</taxon>
        <taxon>Actinomycetes</taxon>
        <taxon>Catenulisporales</taxon>
        <taxon>Actinospicaceae</taxon>
        <taxon>Actinospica</taxon>
    </lineage>
</organism>
<sequence>MTVQSPLADVGPESVGASGIRFRQLDFTTQADCADAPLTWAQEHMLGLIRALEPLTQPVNLGYHIALREGVSPDEVIAGLDDLMRSHEALRTTYLDTEAGPQQRIANSGSLTVAIVECDEQVGEKTASAVHAALADRAFDLAAEWPIRVGVVTGGGEPRYLAFALCHLFLDTTGARWINYHLRSLLSHVFAEERAPRIPNPMRVQAQWESSPTGTRHGSRGVAQHLRTFGAMPQTMLPRPLQEVPAPRYRYLEFTSPALAVAVPFLAAHHDTSPATVLFGAIAGVSGFVSTLPRAYLQLTVGNRIEPRVRNAVGMYTQDVPVEVDLTDASVADVIDRATPVVLQAARFGMHPPLELEAARRRIEARRGIHFDLSCWLNFVPMARLARTAERPNASVLAQARADTRWRWVEGTDNSTSTYFVFADGNAQAMVLTLIVDCAVLAPQEAVAWVHAIEAVLCESTARDVAVAEFGAYTDLSRDPRGDGWCLTDANWVRLPDVADLVRGVSGSPRAEVFAVPSAEGERLRAFIPAGSAVPDLAELHAACVARLAESPLRTAMAPHEYVVCSGPARGSDAAGWERLPVLAAGTGRTDGDATIPEA</sequence>
<dbReference type="InterPro" id="IPR001242">
    <property type="entry name" value="Condensation_dom"/>
</dbReference>
<evidence type="ECO:0000313" key="3">
    <source>
        <dbReference type="Proteomes" id="UP000675781"/>
    </source>
</evidence>
<gene>
    <name evidence="2" type="ORF">KDL01_00805</name>
</gene>
<dbReference type="RefSeq" id="WP_212526309.1">
    <property type="nucleotide sequence ID" value="NZ_JAGSOG010000002.1"/>
</dbReference>
<comment type="caution">
    <text evidence="2">The sequence shown here is derived from an EMBL/GenBank/DDBJ whole genome shotgun (WGS) entry which is preliminary data.</text>
</comment>